<dbReference type="EMBL" id="CAJVQC010027295">
    <property type="protein sequence ID" value="CAG8736000.1"/>
    <property type="molecule type" value="Genomic_DNA"/>
</dbReference>
<keyword evidence="2" id="KW-1185">Reference proteome</keyword>
<dbReference type="Proteomes" id="UP000789920">
    <property type="component" value="Unassembled WGS sequence"/>
</dbReference>
<comment type="caution">
    <text evidence="1">The sequence shown here is derived from an EMBL/GenBank/DDBJ whole genome shotgun (WGS) entry which is preliminary data.</text>
</comment>
<gene>
    <name evidence="1" type="ORF">RPERSI_LOCUS12661</name>
</gene>
<protein>
    <submittedName>
        <fullName evidence="1">14639_t:CDS:1</fullName>
    </submittedName>
</protein>
<name>A0ACA9Q7C1_9GLOM</name>
<feature type="non-terminal residue" evidence="1">
    <location>
        <position position="1"/>
    </location>
</feature>
<accession>A0ACA9Q7C1</accession>
<organism evidence="1 2">
    <name type="scientific">Racocetra persica</name>
    <dbReference type="NCBI Taxonomy" id="160502"/>
    <lineage>
        <taxon>Eukaryota</taxon>
        <taxon>Fungi</taxon>
        <taxon>Fungi incertae sedis</taxon>
        <taxon>Mucoromycota</taxon>
        <taxon>Glomeromycotina</taxon>
        <taxon>Glomeromycetes</taxon>
        <taxon>Diversisporales</taxon>
        <taxon>Gigasporaceae</taxon>
        <taxon>Racocetra</taxon>
    </lineage>
</organism>
<sequence length="448" mass="49893">NGTITIASFSNDKSLHPCTLNSVPINTTILLVPFNEGLNYGCSSYSDKTIQTINDSATVTSQLLSTTYHSTSEYYSMVTHGHSTTDFPTDNRPTPTMARNPSTITTMDRSFETSLPDHRNLKLNQRAIMNHINSRDTTNDTTNDSSTRIEVLIFTSMNNGDPGIKEKYIGSLQTLSKTAPVLTLMKIEDMSNVQDILNQPSYAVVTQDSGPWINLLNSQEFLIWTIIVGILYGIIIIIALGLLLWGIYKNKYDRDNPKPWLLAGIVLCATSFIIVFVVLETIFILSTICGYAIFGVIIILARKNDLAPIVDPTAQRNIGQARRDRTNKEILKTGILTISLILSFLFITVHTLVAVFLNATIRNFWIVRITDDLSFVIGCIILLIALHSDSISKYSHMTYISSPEDTSTENSRNTSRSSSNGGETSTRNDRRKRNTIEILFGRKSFVGL</sequence>
<evidence type="ECO:0000313" key="1">
    <source>
        <dbReference type="EMBL" id="CAG8736000.1"/>
    </source>
</evidence>
<proteinExistence type="predicted"/>
<reference evidence="1" key="1">
    <citation type="submission" date="2021-06" db="EMBL/GenBank/DDBJ databases">
        <authorList>
            <person name="Kallberg Y."/>
            <person name="Tangrot J."/>
            <person name="Rosling A."/>
        </authorList>
    </citation>
    <scope>NUCLEOTIDE SEQUENCE</scope>
    <source>
        <strain evidence="1">MA461A</strain>
    </source>
</reference>
<evidence type="ECO:0000313" key="2">
    <source>
        <dbReference type="Proteomes" id="UP000789920"/>
    </source>
</evidence>